<dbReference type="RefSeq" id="WP_197702572.1">
    <property type="nucleotide sequence ID" value="NZ_AP014879.1"/>
</dbReference>
<keyword evidence="1" id="KW-0732">Signal</keyword>
<evidence type="ECO:0000313" key="3">
    <source>
        <dbReference type="Proteomes" id="UP000243180"/>
    </source>
</evidence>
<keyword evidence="3" id="KW-1185">Reference proteome</keyword>
<dbReference type="EMBL" id="AP014879">
    <property type="protein sequence ID" value="BAV33994.1"/>
    <property type="molecule type" value="Genomic_DNA"/>
</dbReference>
<organism evidence="2 3">
    <name type="scientific">Sulfuricaulis limicola</name>
    <dbReference type="NCBI Taxonomy" id="1620215"/>
    <lineage>
        <taxon>Bacteria</taxon>
        <taxon>Pseudomonadati</taxon>
        <taxon>Pseudomonadota</taxon>
        <taxon>Gammaproteobacteria</taxon>
        <taxon>Acidiferrobacterales</taxon>
        <taxon>Acidiferrobacteraceae</taxon>
        <taxon>Sulfuricaulis</taxon>
    </lineage>
</organism>
<accession>A0A1B4XGR6</accession>
<evidence type="ECO:0008006" key="4">
    <source>
        <dbReference type="Google" id="ProtNLM"/>
    </source>
</evidence>
<sequence length="174" mass="19062">MIRFGRMVVLTSAFLFILVGCATNVGVPQTRDEFVSAYKSGGMFRNAEHVVINRSVKAVVADAADYANKCLKVRVTHGPSYKYKEAGGSTTYLPKIETTRSGATALSVQEKYNDRAQSGAPPGGIFTLVAEFRAAGNNKTKVDIYHASRDKIADPLKQWIQDGNRQCPSLERGW</sequence>
<dbReference type="Proteomes" id="UP000243180">
    <property type="component" value="Chromosome"/>
</dbReference>
<evidence type="ECO:0000256" key="1">
    <source>
        <dbReference type="SAM" id="SignalP"/>
    </source>
</evidence>
<protein>
    <recommendedName>
        <fullName evidence="4">Lipoprotein</fullName>
    </recommendedName>
</protein>
<reference evidence="2 3" key="1">
    <citation type="submission" date="2015-05" db="EMBL/GenBank/DDBJ databases">
        <title>Complete genome sequence of a sulfur-oxidizing gammaproteobacterium strain HA5.</title>
        <authorList>
            <person name="Miura A."/>
            <person name="Kojima H."/>
            <person name="Fukui M."/>
        </authorList>
    </citation>
    <scope>NUCLEOTIDE SEQUENCE [LARGE SCALE GENOMIC DNA]</scope>
    <source>
        <strain evidence="2 3">HA5</strain>
    </source>
</reference>
<proteinExistence type="predicted"/>
<dbReference type="InParanoid" id="A0A1B4XGR6"/>
<evidence type="ECO:0000313" key="2">
    <source>
        <dbReference type="EMBL" id="BAV33994.1"/>
    </source>
</evidence>
<feature type="signal peptide" evidence="1">
    <location>
        <begin position="1"/>
        <end position="22"/>
    </location>
</feature>
<dbReference type="AlphaFoldDB" id="A0A1B4XGR6"/>
<feature type="chain" id="PRO_5008572394" description="Lipoprotein" evidence="1">
    <location>
        <begin position="23"/>
        <end position="174"/>
    </location>
</feature>
<name>A0A1B4XGR6_9GAMM</name>
<dbReference type="KEGG" id="slim:SCL_1691"/>
<dbReference type="PROSITE" id="PS51257">
    <property type="entry name" value="PROKAR_LIPOPROTEIN"/>
    <property type="match status" value="1"/>
</dbReference>
<gene>
    <name evidence="2" type="ORF">SCL_1691</name>
</gene>